<keyword evidence="5 7" id="KW-1133">Transmembrane helix</keyword>
<organism evidence="9 10">
    <name type="scientific">Cohnella phaseoli</name>
    <dbReference type="NCBI Taxonomy" id="456490"/>
    <lineage>
        <taxon>Bacteria</taxon>
        <taxon>Bacillati</taxon>
        <taxon>Bacillota</taxon>
        <taxon>Bacilli</taxon>
        <taxon>Bacillales</taxon>
        <taxon>Paenibacillaceae</taxon>
        <taxon>Cohnella</taxon>
    </lineage>
</organism>
<keyword evidence="4 7" id="KW-0812">Transmembrane</keyword>
<evidence type="ECO:0000256" key="1">
    <source>
        <dbReference type="ARBA" id="ARBA00004651"/>
    </source>
</evidence>
<dbReference type="SUPFAM" id="SSF161098">
    <property type="entry name" value="MetI-like"/>
    <property type="match status" value="1"/>
</dbReference>
<feature type="transmembrane region" description="Helical" evidence="7">
    <location>
        <begin position="262"/>
        <end position="283"/>
    </location>
</feature>
<dbReference type="GO" id="GO:0005886">
    <property type="term" value="C:plasma membrane"/>
    <property type="evidence" value="ECO:0007669"/>
    <property type="project" value="UniProtKB-SubCell"/>
</dbReference>
<dbReference type="Gene3D" id="1.10.3720.10">
    <property type="entry name" value="MetI-like"/>
    <property type="match status" value="1"/>
</dbReference>
<evidence type="ECO:0000256" key="5">
    <source>
        <dbReference type="ARBA" id="ARBA00022989"/>
    </source>
</evidence>
<comment type="caution">
    <text evidence="9">The sequence shown here is derived from an EMBL/GenBank/DDBJ whole genome shotgun (WGS) entry which is preliminary data.</text>
</comment>
<proteinExistence type="inferred from homology"/>
<dbReference type="EMBL" id="QRDZ01000011">
    <property type="protein sequence ID" value="RED76698.1"/>
    <property type="molecule type" value="Genomic_DNA"/>
</dbReference>
<evidence type="ECO:0000313" key="9">
    <source>
        <dbReference type="EMBL" id="RED76698.1"/>
    </source>
</evidence>
<dbReference type="GO" id="GO:0055085">
    <property type="term" value="P:transmembrane transport"/>
    <property type="evidence" value="ECO:0007669"/>
    <property type="project" value="InterPro"/>
</dbReference>
<evidence type="ECO:0000256" key="2">
    <source>
        <dbReference type="ARBA" id="ARBA00022448"/>
    </source>
</evidence>
<keyword evidence="10" id="KW-1185">Reference proteome</keyword>
<dbReference type="RefSeq" id="WP_116061496.1">
    <property type="nucleotide sequence ID" value="NZ_QRDZ01000011.1"/>
</dbReference>
<keyword evidence="9" id="KW-0762">Sugar transport</keyword>
<feature type="transmembrane region" description="Helical" evidence="7">
    <location>
        <begin position="200"/>
        <end position="224"/>
    </location>
</feature>
<dbReference type="InterPro" id="IPR035906">
    <property type="entry name" value="MetI-like_sf"/>
</dbReference>
<gene>
    <name evidence="9" type="ORF">DFP98_11182</name>
</gene>
<comment type="subcellular location">
    <subcellularLocation>
        <location evidence="1 7">Cell membrane</location>
        <topology evidence="1 7">Multi-pass membrane protein</topology>
    </subcellularLocation>
</comment>
<comment type="similarity">
    <text evidence="7">Belongs to the binding-protein-dependent transport system permease family.</text>
</comment>
<feature type="transmembrane region" description="Helical" evidence="7">
    <location>
        <begin position="109"/>
        <end position="134"/>
    </location>
</feature>
<sequence>MARQRSWPERLAIYGVLVAGSLIMFYPFLFQLLASVGTQQDYYATLVVPLPTEWHFERYAQALGDPQIFRMFFNTLLRGVWFVTMTALIALVVGYVFSKLRFKGRNAVFLLLLTLMMIPSTVTLIPTYLLFARWPLAGGNGWNGLGGHGMIDSWGALLVGGLFGYITLYCLFLMKQMLDSLPYEYEEAARVDGAGTFRRIFLIYLPMVVPILVAGTIIAFVAIWSDYLWPLVAIHSLDKQTIATGVALLLSRQFATGQAPDYPAIFALSTVAMIPPVLVYLWLQKYFVQGFAMVGVKG</sequence>
<reference evidence="9 10" key="1">
    <citation type="submission" date="2018-07" db="EMBL/GenBank/DDBJ databases">
        <title>Genomic Encyclopedia of Type Strains, Phase III (KMG-III): the genomes of soil and plant-associated and newly described type strains.</title>
        <authorList>
            <person name="Whitman W."/>
        </authorList>
    </citation>
    <scope>NUCLEOTIDE SEQUENCE [LARGE SCALE GENOMIC DNA]</scope>
    <source>
        <strain evidence="9 10">CECT 7287</strain>
    </source>
</reference>
<dbReference type="PROSITE" id="PS50928">
    <property type="entry name" value="ABC_TM1"/>
    <property type="match status" value="1"/>
</dbReference>
<accession>A0A3D9JRP7</accession>
<evidence type="ECO:0000313" key="10">
    <source>
        <dbReference type="Proteomes" id="UP000256977"/>
    </source>
</evidence>
<dbReference type="InterPro" id="IPR000515">
    <property type="entry name" value="MetI-like"/>
</dbReference>
<dbReference type="CDD" id="cd06261">
    <property type="entry name" value="TM_PBP2"/>
    <property type="match status" value="1"/>
</dbReference>
<protein>
    <submittedName>
        <fullName evidence="9">Multiple sugar transport system permease protein</fullName>
    </submittedName>
</protein>
<keyword evidence="6 7" id="KW-0472">Membrane</keyword>
<evidence type="ECO:0000256" key="3">
    <source>
        <dbReference type="ARBA" id="ARBA00022475"/>
    </source>
</evidence>
<feature type="domain" description="ABC transmembrane type-1" evidence="8">
    <location>
        <begin position="72"/>
        <end position="283"/>
    </location>
</feature>
<dbReference type="PANTHER" id="PTHR43744:SF12">
    <property type="entry name" value="ABC TRANSPORTER PERMEASE PROTEIN MG189-RELATED"/>
    <property type="match status" value="1"/>
</dbReference>
<feature type="transmembrane region" description="Helical" evidence="7">
    <location>
        <begin position="79"/>
        <end position="97"/>
    </location>
</feature>
<evidence type="ECO:0000259" key="8">
    <source>
        <dbReference type="PROSITE" id="PS50928"/>
    </source>
</evidence>
<keyword evidence="3" id="KW-1003">Cell membrane</keyword>
<feature type="transmembrane region" description="Helical" evidence="7">
    <location>
        <begin position="12"/>
        <end position="34"/>
    </location>
</feature>
<name>A0A3D9JRP7_9BACL</name>
<dbReference type="Pfam" id="PF00528">
    <property type="entry name" value="BPD_transp_1"/>
    <property type="match status" value="1"/>
</dbReference>
<dbReference type="PANTHER" id="PTHR43744">
    <property type="entry name" value="ABC TRANSPORTER PERMEASE PROTEIN MG189-RELATED-RELATED"/>
    <property type="match status" value="1"/>
</dbReference>
<evidence type="ECO:0000256" key="4">
    <source>
        <dbReference type="ARBA" id="ARBA00022692"/>
    </source>
</evidence>
<keyword evidence="2 7" id="KW-0813">Transport</keyword>
<dbReference type="AlphaFoldDB" id="A0A3D9JRP7"/>
<dbReference type="Proteomes" id="UP000256977">
    <property type="component" value="Unassembled WGS sequence"/>
</dbReference>
<evidence type="ECO:0000256" key="7">
    <source>
        <dbReference type="RuleBase" id="RU363032"/>
    </source>
</evidence>
<evidence type="ECO:0000256" key="6">
    <source>
        <dbReference type="ARBA" id="ARBA00023136"/>
    </source>
</evidence>
<feature type="transmembrane region" description="Helical" evidence="7">
    <location>
        <begin position="154"/>
        <end position="174"/>
    </location>
</feature>
<dbReference type="OrthoDB" id="2539884at2"/>